<evidence type="ECO:0000313" key="1">
    <source>
        <dbReference type="EMBL" id="MEX8195438.1"/>
    </source>
</evidence>
<accession>A0ABV4A1A8</accession>
<comment type="caution">
    <text evidence="1">The sequence shown here is derived from an EMBL/GenBank/DDBJ whole genome shotgun (WGS) entry which is preliminary data.</text>
</comment>
<keyword evidence="2" id="KW-1185">Reference proteome</keyword>
<proteinExistence type="predicted"/>
<evidence type="ECO:0000313" key="2">
    <source>
        <dbReference type="Proteomes" id="UP001561046"/>
    </source>
</evidence>
<gene>
    <name evidence="1" type="ORF">AB6724_21660</name>
</gene>
<dbReference type="Proteomes" id="UP001561046">
    <property type="component" value="Unassembled WGS sequence"/>
</dbReference>
<organism evidence="1 2">
    <name type="scientific">Comamonas guangdongensis</name>
    <dbReference type="NCBI Taxonomy" id="510515"/>
    <lineage>
        <taxon>Bacteria</taxon>
        <taxon>Pseudomonadati</taxon>
        <taxon>Pseudomonadota</taxon>
        <taxon>Betaproteobacteria</taxon>
        <taxon>Burkholderiales</taxon>
        <taxon>Comamonadaceae</taxon>
        <taxon>Comamonas</taxon>
    </lineage>
</organism>
<dbReference type="RefSeq" id="WP_369340606.1">
    <property type="nucleotide sequence ID" value="NZ_JBFYGN010000056.1"/>
</dbReference>
<name>A0ABV4A1A8_9BURK</name>
<protein>
    <submittedName>
        <fullName evidence="1">Uncharacterized protein</fullName>
    </submittedName>
</protein>
<dbReference type="EMBL" id="JBFYGN010000056">
    <property type="protein sequence ID" value="MEX8195438.1"/>
    <property type="molecule type" value="Genomic_DNA"/>
</dbReference>
<reference evidence="1 2" key="1">
    <citation type="journal article" date="2013" name="Int. J. Syst. Evol. Microbiol.">
        <title>Comamonas guangdongensis sp. nov., isolated from subterranean forest sediment, and emended description of the genus Comamonas.</title>
        <authorList>
            <person name="Zhang J."/>
            <person name="Wang Y."/>
            <person name="Zhou S."/>
            <person name="Wu C."/>
            <person name="He J."/>
            <person name="Li F."/>
        </authorList>
    </citation>
    <scope>NUCLEOTIDE SEQUENCE [LARGE SCALE GENOMIC DNA]</scope>
    <source>
        <strain evidence="1 2">CCTCC AB2011133</strain>
    </source>
</reference>
<sequence>MTAYRAPSISSDFALANAAFCPITGLAHRNARKLHQTHARQAPVAIKKGLSDHSGRPFSLWIQSCLHTL</sequence>
<feature type="non-terminal residue" evidence="1">
    <location>
        <position position="69"/>
    </location>
</feature>